<evidence type="ECO:0000313" key="2">
    <source>
        <dbReference type="Proteomes" id="UP000274033"/>
    </source>
</evidence>
<dbReference type="AlphaFoldDB" id="A0A3N9UDL1"/>
<dbReference type="PANTHER" id="PTHR34796:SF1">
    <property type="entry name" value="EXPRESSED PROTEIN"/>
    <property type="match status" value="1"/>
</dbReference>
<dbReference type="Proteomes" id="UP000274033">
    <property type="component" value="Unassembled WGS sequence"/>
</dbReference>
<dbReference type="RefSeq" id="WP_124765135.1">
    <property type="nucleotide sequence ID" value="NZ_JAFBDY010000030.1"/>
</dbReference>
<protein>
    <submittedName>
        <fullName evidence="1">DUF309 domain-containing protein</fullName>
    </submittedName>
</protein>
<name>A0A3N9UDL1_9BACI</name>
<comment type="caution">
    <text evidence="1">The sequence shown here is derived from an EMBL/GenBank/DDBJ whole genome shotgun (WGS) entry which is preliminary data.</text>
</comment>
<dbReference type="OrthoDB" id="165483at2"/>
<gene>
    <name evidence="1" type="ORF">EBB45_12335</name>
</gene>
<proteinExistence type="predicted"/>
<dbReference type="PANTHER" id="PTHR34796">
    <property type="entry name" value="EXPRESSED PROTEIN"/>
    <property type="match status" value="1"/>
</dbReference>
<dbReference type="Gene3D" id="1.10.3450.10">
    <property type="entry name" value="TTHA0068-like"/>
    <property type="match status" value="1"/>
</dbReference>
<organism evidence="1 2">
    <name type="scientific">Lysinibacillus composti</name>
    <dbReference type="NCBI Taxonomy" id="720633"/>
    <lineage>
        <taxon>Bacteria</taxon>
        <taxon>Bacillati</taxon>
        <taxon>Bacillota</taxon>
        <taxon>Bacilli</taxon>
        <taxon>Bacillales</taxon>
        <taxon>Bacillaceae</taxon>
        <taxon>Lysinibacillus</taxon>
    </lineage>
</organism>
<keyword evidence="2" id="KW-1185">Reference proteome</keyword>
<evidence type="ECO:0000313" key="1">
    <source>
        <dbReference type="EMBL" id="RQW74380.1"/>
    </source>
</evidence>
<reference evidence="1 2" key="1">
    <citation type="journal article" date="2013" name="J. Microbiol.">
        <title>Lysinibacillus chungkukjangi sp. nov., isolated from Chungkukjang, Korean fermented soybean food.</title>
        <authorList>
            <person name="Kim S.J."/>
            <person name="Jang Y.H."/>
            <person name="Hamada M."/>
            <person name="Ahn J.H."/>
            <person name="Weon H.Y."/>
            <person name="Suzuki K."/>
            <person name="Whang K.S."/>
            <person name="Kwon S.W."/>
        </authorList>
    </citation>
    <scope>NUCLEOTIDE SEQUENCE [LARGE SCALE GENOMIC DNA]</scope>
    <source>
        <strain evidence="1 2">MCCC 1A12701</strain>
    </source>
</reference>
<sequence>MHPLFHPLFVNYCTYFNGNQDYFECHEVLEEYWKEVAPGEKKHPLVGYVQLATGMYHWRRNNRNGAIRILKKAYENFIDNKNSLYFELIDYQDLCKQCINSISAIEENMPFQPFQLIVLDDSLKQLVEKEIIELPAVEDNYLVHKHMLRDRSDILLAREMKIKSNKLK</sequence>
<dbReference type="EMBL" id="RRCT01000010">
    <property type="protein sequence ID" value="RQW74380.1"/>
    <property type="molecule type" value="Genomic_DNA"/>
</dbReference>
<dbReference type="SUPFAM" id="SSF140663">
    <property type="entry name" value="TTHA0068-like"/>
    <property type="match status" value="1"/>
</dbReference>
<accession>A0A3N9UDL1</accession>
<dbReference type="InterPro" id="IPR005500">
    <property type="entry name" value="DUF309"/>
</dbReference>
<dbReference type="InterPro" id="IPR023203">
    <property type="entry name" value="TTHA0068_sf"/>
</dbReference>
<dbReference type="Pfam" id="PF03745">
    <property type="entry name" value="DUF309"/>
    <property type="match status" value="1"/>
</dbReference>